<organism evidence="1 2">
    <name type="scientific">Halobacillus andaensis</name>
    <dbReference type="NCBI Taxonomy" id="1176239"/>
    <lineage>
        <taxon>Bacteria</taxon>
        <taxon>Bacillati</taxon>
        <taxon>Bacillota</taxon>
        <taxon>Bacilli</taxon>
        <taxon>Bacillales</taxon>
        <taxon>Bacillaceae</taxon>
        <taxon>Halobacillus</taxon>
    </lineage>
</organism>
<proteinExistence type="predicted"/>
<reference evidence="1" key="2">
    <citation type="submission" date="2020-09" db="EMBL/GenBank/DDBJ databases">
        <authorList>
            <person name="Sun Q."/>
            <person name="Zhou Y."/>
        </authorList>
    </citation>
    <scope>NUCLEOTIDE SEQUENCE</scope>
    <source>
        <strain evidence="1">CGMCC 1.12153</strain>
    </source>
</reference>
<evidence type="ECO:0000313" key="2">
    <source>
        <dbReference type="Proteomes" id="UP000660110"/>
    </source>
</evidence>
<dbReference type="AlphaFoldDB" id="A0A917B2V4"/>
<name>A0A917B2V4_HALAA</name>
<dbReference type="EMBL" id="BMEL01000001">
    <property type="protein sequence ID" value="GGF14568.1"/>
    <property type="molecule type" value="Genomic_DNA"/>
</dbReference>
<sequence length="125" mass="14049">MIEDFCPMCGCQIGCFASDHHRHDISSDPFNNKLSKEGVCSCPGQLPKILCDGSSGDDLILLQELKNRLQQLIGFEVEFLLKNNEKLRGEVRSVGENFVEILVKDKEALLNDYNEDNSCVIDNDK</sequence>
<dbReference type="RefSeq" id="WP_188376486.1">
    <property type="nucleotide sequence ID" value="NZ_BMEL01000001.1"/>
</dbReference>
<accession>A0A917B2V4</accession>
<reference evidence="1" key="1">
    <citation type="journal article" date="2014" name="Int. J. Syst. Evol. Microbiol.">
        <title>Complete genome sequence of Corynebacterium casei LMG S-19264T (=DSM 44701T), isolated from a smear-ripened cheese.</title>
        <authorList>
            <consortium name="US DOE Joint Genome Institute (JGI-PGF)"/>
            <person name="Walter F."/>
            <person name="Albersmeier A."/>
            <person name="Kalinowski J."/>
            <person name="Ruckert C."/>
        </authorList>
    </citation>
    <scope>NUCLEOTIDE SEQUENCE</scope>
    <source>
        <strain evidence="1">CGMCC 1.12153</strain>
    </source>
</reference>
<comment type="caution">
    <text evidence="1">The sequence shown here is derived from an EMBL/GenBank/DDBJ whole genome shotgun (WGS) entry which is preliminary data.</text>
</comment>
<protein>
    <submittedName>
        <fullName evidence="1">Uncharacterized protein</fullName>
    </submittedName>
</protein>
<dbReference type="Proteomes" id="UP000660110">
    <property type="component" value="Unassembled WGS sequence"/>
</dbReference>
<keyword evidence="2" id="KW-1185">Reference proteome</keyword>
<gene>
    <name evidence="1" type="ORF">GCM10010954_11480</name>
</gene>
<evidence type="ECO:0000313" key="1">
    <source>
        <dbReference type="EMBL" id="GGF14568.1"/>
    </source>
</evidence>